<dbReference type="PRINTS" id="PR00103">
    <property type="entry name" value="CAMPKINASE"/>
</dbReference>
<gene>
    <name evidence="2" type="ORF">FJQ55_00020</name>
</gene>
<proteinExistence type="predicted"/>
<reference evidence="2 3" key="1">
    <citation type="submission" date="2019-06" db="EMBL/GenBank/DDBJ databases">
        <title>Rhizobium sp. CL12 isolated from roots of soybean.</title>
        <authorList>
            <person name="Wang C."/>
        </authorList>
    </citation>
    <scope>NUCLEOTIDE SEQUENCE [LARGE SCALE GENOMIC DNA]</scope>
    <source>
        <strain evidence="2 3">CL12</strain>
    </source>
</reference>
<dbReference type="CDD" id="cd00038">
    <property type="entry name" value="CAP_ED"/>
    <property type="match status" value="1"/>
</dbReference>
<evidence type="ECO:0000259" key="1">
    <source>
        <dbReference type="PROSITE" id="PS50042"/>
    </source>
</evidence>
<accession>A0A504UW71</accession>
<dbReference type="RefSeq" id="WP_140825715.1">
    <property type="nucleotide sequence ID" value="NZ_VFYP01000001.1"/>
</dbReference>
<dbReference type="SUPFAM" id="SSF51206">
    <property type="entry name" value="cAMP-binding domain-like"/>
    <property type="match status" value="1"/>
</dbReference>
<dbReference type="InterPro" id="IPR018490">
    <property type="entry name" value="cNMP-bd_dom_sf"/>
</dbReference>
<organism evidence="2 3">
    <name type="scientific">Rhizobium glycinendophyticum</name>
    <dbReference type="NCBI Taxonomy" id="2589807"/>
    <lineage>
        <taxon>Bacteria</taxon>
        <taxon>Pseudomonadati</taxon>
        <taxon>Pseudomonadota</taxon>
        <taxon>Alphaproteobacteria</taxon>
        <taxon>Hyphomicrobiales</taxon>
        <taxon>Rhizobiaceae</taxon>
        <taxon>Rhizobium/Agrobacterium group</taxon>
        <taxon>Rhizobium</taxon>
    </lineage>
</organism>
<feature type="domain" description="Cyclic nucleotide-binding" evidence="1">
    <location>
        <begin position="15"/>
        <end position="134"/>
    </location>
</feature>
<dbReference type="Proteomes" id="UP000316429">
    <property type="component" value="Unassembled WGS sequence"/>
</dbReference>
<evidence type="ECO:0000313" key="2">
    <source>
        <dbReference type="EMBL" id="TPP09313.1"/>
    </source>
</evidence>
<sequence length="152" mass="16454">MVLDDEVRCLSSLPFFASASPSKLKLLAFNSDRVRFTPGQELFHEGDPGDAAYVILSGSVDITVETPRGLVSVAKAEKNSIVGEIALLSDGYRTATVSALTPLETLRIDKQTFLKMMADCPSLMFSVLKVLATRLTTTTSELAKHKGRAEFA</sequence>
<name>A0A504UW71_9HYPH</name>
<dbReference type="PANTHER" id="PTHR23011:SF28">
    <property type="entry name" value="CYCLIC NUCLEOTIDE-BINDING DOMAIN CONTAINING PROTEIN"/>
    <property type="match status" value="1"/>
</dbReference>
<dbReference type="InterPro" id="IPR018488">
    <property type="entry name" value="cNMP-bd_CS"/>
</dbReference>
<dbReference type="AlphaFoldDB" id="A0A504UW71"/>
<dbReference type="Pfam" id="PF00027">
    <property type="entry name" value="cNMP_binding"/>
    <property type="match status" value="1"/>
</dbReference>
<keyword evidence="3" id="KW-1185">Reference proteome</keyword>
<dbReference type="InterPro" id="IPR014710">
    <property type="entry name" value="RmlC-like_jellyroll"/>
</dbReference>
<dbReference type="OrthoDB" id="3525895at2"/>
<dbReference type="EMBL" id="VFYP01000001">
    <property type="protein sequence ID" value="TPP09313.1"/>
    <property type="molecule type" value="Genomic_DNA"/>
</dbReference>
<dbReference type="PROSITE" id="PS50042">
    <property type="entry name" value="CNMP_BINDING_3"/>
    <property type="match status" value="1"/>
</dbReference>
<comment type="caution">
    <text evidence="2">The sequence shown here is derived from an EMBL/GenBank/DDBJ whole genome shotgun (WGS) entry which is preliminary data.</text>
</comment>
<evidence type="ECO:0000313" key="3">
    <source>
        <dbReference type="Proteomes" id="UP000316429"/>
    </source>
</evidence>
<dbReference type="PANTHER" id="PTHR23011">
    <property type="entry name" value="CYCLIC NUCLEOTIDE-BINDING DOMAIN CONTAINING PROTEIN"/>
    <property type="match status" value="1"/>
</dbReference>
<dbReference type="Gene3D" id="2.60.120.10">
    <property type="entry name" value="Jelly Rolls"/>
    <property type="match status" value="1"/>
</dbReference>
<dbReference type="PROSITE" id="PS00889">
    <property type="entry name" value="CNMP_BINDING_2"/>
    <property type="match status" value="1"/>
</dbReference>
<protein>
    <submittedName>
        <fullName evidence="2">Cyclic nucleotide-binding domain-containing protein</fullName>
    </submittedName>
</protein>
<dbReference type="SMART" id="SM00100">
    <property type="entry name" value="cNMP"/>
    <property type="match status" value="1"/>
</dbReference>
<dbReference type="InterPro" id="IPR000595">
    <property type="entry name" value="cNMP-bd_dom"/>
</dbReference>